<dbReference type="EMBL" id="VMNX01000034">
    <property type="protein sequence ID" value="MPY49335.1"/>
    <property type="molecule type" value="Genomic_DNA"/>
</dbReference>
<organism evidence="1 2">
    <name type="scientific">Streptomyces acidicola</name>
    <dbReference type="NCBI Taxonomy" id="2596892"/>
    <lineage>
        <taxon>Bacteria</taxon>
        <taxon>Bacillati</taxon>
        <taxon>Actinomycetota</taxon>
        <taxon>Actinomycetes</taxon>
        <taxon>Kitasatosporales</taxon>
        <taxon>Streptomycetaceae</taxon>
        <taxon>Streptomyces</taxon>
    </lineage>
</organism>
<dbReference type="RefSeq" id="WP_152862028.1">
    <property type="nucleotide sequence ID" value="NZ_VMNX01000034.1"/>
</dbReference>
<reference evidence="1 2" key="1">
    <citation type="submission" date="2019-09" db="EMBL/GenBank/DDBJ databases">
        <authorList>
            <person name="Duangmal K."/>
            <person name="Teo W.F.A."/>
            <person name="Lipun K."/>
        </authorList>
    </citation>
    <scope>NUCLEOTIDE SEQUENCE [LARGE SCALE GENOMIC DNA]</scope>
    <source>
        <strain evidence="1 2">K1PN6</strain>
    </source>
</reference>
<proteinExistence type="predicted"/>
<sequence>MEIALARPVAQLPTGPSWASSVRGWLRGGGEVVVTVLDLEFQVDDLLFECGDPGLELSGVVGTADTGLSPDLLARAGEWSGR</sequence>
<accession>A0A5N8WSY0</accession>
<keyword evidence="2" id="KW-1185">Reference proteome</keyword>
<comment type="caution">
    <text evidence="1">The sequence shown here is derived from an EMBL/GenBank/DDBJ whole genome shotgun (WGS) entry which is preliminary data.</text>
</comment>
<gene>
    <name evidence="1" type="ORF">FPZ41_12410</name>
</gene>
<dbReference type="Proteomes" id="UP000373149">
    <property type="component" value="Unassembled WGS sequence"/>
</dbReference>
<name>A0A5N8WSY0_9ACTN</name>
<dbReference type="AlphaFoldDB" id="A0A5N8WSY0"/>
<protein>
    <submittedName>
        <fullName evidence="1">Uncharacterized protein</fullName>
    </submittedName>
</protein>
<evidence type="ECO:0000313" key="1">
    <source>
        <dbReference type="EMBL" id="MPY49335.1"/>
    </source>
</evidence>
<evidence type="ECO:0000313" key="2">
    <source>
        <dbReference type="Proteomes" id="UP000373149"/>
    </source>
</evidence>